<proteinExistence type="inferred from homology"/>
<name>A0AAW1MTV5_POPJA</name>
<dbReference type="InterPro" id="IPR020422">
    <property type="entry name" value="TYR_PHOSPHATASE_DUAL_dom"/>
</dbReference>
<evidence type="ECO:0000313" key="8">
    <source>
        <dbReference type="EMBL" id="KAK9751889.1"/>
    </source>
</evidence>
<dbReference type="InterPro" id="IPR000387">
    <property type="entry name" value="Tyr_Pase_dom"/>
</dbReference>
<feature type="region of interest" description="Disordered" evidence="5">
    <location>
        <begin position="392"/>
        <end position="432"/>
    </location>
</feature>
<reference evidence="8 9" key="1">
    <citation type="journal article" date="2024" name="BMC Genomics">
        <title>De novo assembly and annotation of Popillia japonica's genome with initial clues to its potential as an invasive pest.</title>
        <authorList>
            <person name="Cucini C."/>
            <person name="Boschi S."/>
            <person name="Funari R."/>
            <person name="Cardaioli E."/>
            <person name="Iannotti N."/>
            <person name="Marturano G."/>
            <person name="Paoli F."/>
            <person name="Bruttini M."/>
            <person name="Carapelli A."/>
            <person name="Frati F."/>
            <person name="Nardi F."/>
        </authorList>
    </citation>
    <scope>NUCLEOTIDE SEQUENCE [LARGE SCALE GENOMIC DNA]</scope>
    <source>
        <strain evidence="8">DMR45628</strain>
    </source>
</reference>
<evidence type="ECO:0000256" key="5">
    <source>
        <dbReference type="SAM" id="MobiDB-lite"/>
    </source>
</evidence>
<dbReference type="InterPro" id="IPR029021">
    <property type="entry name" value="Prot-tyrosine_phosphatase-like"/>
</dbReference>
<dbReference type="PROSITE" id="PS50054">
    <property type="entry name" value="TYR_PHOSPHATASE_DUAL"/>
    <property type="match status" value="1"/>
</dbReference>
<evidence type="ECO:0000313" key="9">
    <source>
        <dbReference type="Proteomes" id="UP001458880"/>
    </source>
</evidence>
<evidence type="ECO:0000256" key="1">
    <source>
        <dbReference type="ARBA" id="ARBA00007315"/>
    </source>
</evidence>
<feature type="domain" description="Tyrosine-protein phosphatase" evidence="6">
    <location>
        <begin position="180"/>
        <end position="339"/>
    </location>
</feature>
<evidence type="ECO:0000256" key="4">
    <source>
        <dbReference type="ARBA" id="ARBA00022912"/>
    </source>
</evidence>
<dbReference type="Pfam" id="PF14671">
    <property type="entry name" value="DSPn"/>
    <property type="match status" value="1"/>
</dbReference>
<dbReference type="Gene3D" id="3.90.190.10">
    <property type="entry name" value="Protein tyrosine phosphatase superfamily"/>
    <property type="match status" value="2"/>
</dbReference>
<feature type="region of interest" description="Disordered" evidence="5">
    <location>
        <begin position="553"/>
        <end position="593"/>
    </location>
</feature>
<keyword evidence="3" id="KW-0378">Hydrolase</keyword>
<dbReference type="PANTHER" id="PTHR23339">
    <property type="entry name" value="TYROSINE SPECIFIC PROTEIN PHOSPHATASE AND DUAL SPECIFICITY PROTEIN PHOSPHATASE"/>
    <property type="match status" value="1"/>
</dbReference>
<dbReference type="InterPro" id="IPR050561">
    <property type="entry name" value="PTP"/>
</dbReference>
<dbReference type="InterPro" id="IPR016130">
    <property type="entry name" value="Tyr_Pase_AS"/>
</dbReference>
<comment type="similarity">
    <text evidence="1">Belongs to the protein-tyrosine phosphatase family. Non-receptor class CDC14 subfamily.</text>
</comment>
<gene>
    <name evidence="8" type="ORF">QE152_g4697</name>
</gene>
<evidence type="ECO:0000259" key="6">
    <source>
        <dbReference type="PROSITE" id="PS50054"/>
    </source>
</evidence>
<dbReference type="Pfam" id="PF22785">
    <property type="entry name" value="Tc-R-P"/>
    <property type="match status" value="1"/>
</dbReference>
<keyword evidence="4" id="KW-0904">Protein phosphatase</keyword>
<keyword evidence="9" id="KW-1185">Reference proteome</keyword>
<accession>A0AAW1MTV5</accession>
<dbReference type="FunFam" id="3.90.190.10:FF:000006">
    <property type="entry name" value="Dual specificity protein phosphatase CDC14B"/>
    <property type="match status" value="1"/>
</dbReference>
<protein>
    <recommendedName>
        <fullName evidence="2">protein-tyrosine-phosphatase</fullName>
        <ecNumber evidence="2">3.1.3.48</ecNumber>
    </recommendedName>
</protein>
<dbReference type="GO" id="GO:0004725">
    <property type="term" value="F:protein tyrosine phosphatase activity"/>
    <property type="evidence" value="ECO:0007669"/>
    <property type="project" value="UniProtKB-EC"/>
</dbReference>
<dbReference type="EMBL" id="JASPKY010000025">
    <property type="protein sequence ID" value="KAK9751889.1"/>
    <property type="molecule type" value="Genomic_DNA"/>
</dbReference>
<feature type="domain" description="Tyrosine specific protein phosphatases" evidence="7">
    <location>
        <begin position="263"/>
        <end position="325"/>
    </location>
</feature>
<comment type="caution">
    <text evidence="8">The sequence shown here is derived from an EMBL/GenBank/DDBJ whole genome shotgun (WGS) entry which is preliminary data.</text>
</comment>
<dbReference type="PROSITE" id="PS00383">
    <property type="entry name" value="TYR_PHOSPHATASE_1"/>
    <property type="match status" value="1"/>
</dbReference>
<evidence type="ECO:0000256" key="2">
    <source>
        <dbReference type="ARBA" id="ARBA00013064"/>
    </source>
</evidence>
<dbReference type="Proteomes" id="UP001458880">
    <property type="component" value="Unassembled WGS sequence"/>
</dbReference>
<evidence type="ECO:0000256" key="3">
    <source>
        <dbReference type="ARBA" id="ARBA00022801"/>
    </source>
</evidence>
<dbReference type="SUPFAM" id="SSF52799">
    <property type="entry name" value="(Phosphotyrosine protein) phosphatases II"/>
    <property type="match status" value="2"/>
</dbReference>
<dbReference type="EC" id="3.1.3.48" evidence="2"/>
<evidence type="ECO:0000259" key="7">
    <source>
        <dbReference type="PROSITE" id="PS50056"/>
    </source>
</evidence>
<dbReference type="AlphaFoldDB" id="A0AAW1MTV5"/>
<sequence length="593" mass="67518">MNIGLSIKLYTPTCSLDYKQIKIIRNCNDILINASEFIKDRLYFVTLSTDEVPKSTPTVHYFSVENQLVYENFYSDFGPLNISMLYHFCKKLNAKLNSTSLENKRIVHTTSNDEQSRVNAAYLIGSYSIIYLKDASLGEAYTITLLDCLKGIHKAFNLGFFNFASFNSIQYEYYERVENGDLNWIVPGKFVGFCGPQNNARTISLYPIHTPEFYFEYFQENNVTCIIRLNKKAYDSNKFVNAGFCHYDLYFVDGSTPTDKILNEFLNICEKVEGGIAVHCKAGLGRTGTLIGCYLMKHYQFTAHEAIAWIRMCRPGSVIGHQQIWLEGKQAQMWKDGEIYRKKKGITSPPKHKLGIYSMDVLETVEESKPKEIKINDKVTRILKKVDTMKLNDKDDKNDSSESSITQGDKLNEIKARRQCHTTTNTSERRIHRPRVLVNSLEATSIIRGSKVISPGIKSPQSSHSRVLAKRNEADETAQVGAITTRRSNIRKPAIIKPTTCTTVNGKPKLVQKKKENGWIVEQNIVKNLDACNGEKRDIKTIKRGKRSLTIEKDKTNSPRSVKVLRRSHTQGTNNETDVKPRAKLSLPISKKF</sequence>
<dbReference type="InterPro" id="IPR044506">
    <property type="entry name" value="CDC14_C"/>
</dbReference>
<dbReference type="PROSITE" id="PS50056">
    <property type="entry name" value="TYR_PHOSPHATASE_2"/>
    <property type="match status" value="1"/>
</dbReference>
<dbReference type="InterPro" id="IPR029260">
    <property type="entry name" value="DSPn"/>
</dbReference>
<dbReference type="CDD" id="cd17657">
    <property type="entry name" value="CDC14_N"/>
    <property type="match status" value="1"/>
</dbReference>
<dbReference type="CDD" id="cd14499">
    <property type="entry name" value="CDC14_C"/>
    <property type="match status" value="1"/>
</dbReference>
<dbReference type="SMART" id="SM00195">
    <property type="entry name" value="DSPc"/>
    <property type="match status" value="1"/>
</dbReference>
<organism evidence="8 9">
    <name type="scientific">Popillia japonica</name>
    <name type="common">Japanese beetle</name>
    <dbReference type="NCBI Taxonomy" id="7064"/>
    <lineage>
        <taxon>Eukaryota</taxon>
        <taxon>Metazoa</taxon>
        <taxon>Ecdysozoa</taxon>
        <taxon>Arthropoda</taxon>
        <taxon>Hexapoda</taxon>
        <taxon>Insecta</taxon>
        <taxon>Pterygota</taxon>
        <taxon>Neoptera</taxon>
        <taxon>Endopterygota</taxon>
        <taxon>Coleoptera</taxon>
        <taxon>Polyphaga</taxon>
        <taxon>Scarabaeiformia</taxon>
        <taxon>Scarabaeidae</taxon>
        <taxon>Rutelinae</taxon>
        <taxon>Popillia</taxon>
    </lineage>
</organism>